<gene>
    <name evidence="1" type="ORF">KUCAC02_030886</name>
</gene>
<reference evidence="1" key="1">
    <citation type="submission" date="2022-05" db="EMBL/GenBank/DDBJ databases">
        <title>Chromosome-level genome of Chaenocephalus aceratus.</title>
        <authorList>
            <person name="Park H."/>
        </authorList>
    </citation>
    <scope>NUCLEOTIDE SEQUENCE</scope>
    <source>
        <strain evidence="1">KU_202001</strain>
    </source>
</reference>
<name>A0ACB9XK93_CHAAC</name>
<proteinExistence type="predicted"/>
<feature type="non-terminal residue" evidence="1">
    <location>
        <position position="1"/>
    </location>
</feature>
<dbReference type="Proteomes" id="UP001057452">
    <property type="component" value="Chromosome 5"/>
</dbReference>
<evidence type="ECO:0000313" key="1">
    <source>
        <dbReference type="EMBL" id="KAI4827497.1"/>
    </source>
</evidence>
<comment type="caution">
    <text evidence="1">The sequence shown here is derived from an EMBL/GenBank/DDBJ whole genome shotgun (WGS) entry which is preliminary data.</text>
</comment>
<dbReference type="EMBL" id="CM043789">
    <property type="protein sequence ID" value="KAI4827497.1"/>
    <property type="molecule type" value="Genomic_DNA"/>
</dbReference>
<organism evidence="1 2">
    <name type="scientific">Chaenocephalus aceratus</name>
    <name type="common">Blackfin icefish</name>
    <name type="synonym">Chaenichthys aceratus</name>
    <dbReference type="NCBI Taxonomy" id="36190"/>
    <lineage>
        <taxon>Eukaryota</taxon>
        <taxon>Metazoa</taxon>
        <taxon>Chordata</taxon>
        <taxon>Craniata</taxon>
        <taxon>Vertebrata</taxon>
        <taxon>Euteleostomi</taxon>
        <taxon>Actinopterygii</taxon>
        <taxon>Neopterygii</taxon>
        <taxon>Teleostei</taxon>
        <taxon>Neoteleostei</taxon>
        <taxon>Acanthomorphata</taxon>
        <taxon>Eupercaria</taxon>
        <taxon>Perciformes</taxon>
        <taxon>Notothenioidei</taxon>
        <taxon>Channichthyidae</taxon>
        <taxon>Chaenocephalus</taxon>
    </lineage>
</organism>
<sequence>FEGCNKAYSRLENLKTHLRSHTGEKPYVCEHEGCNKAFSNASDRAKHQNRTHSNEKPYVCKIPGCTKRYTDPSSLRKHVKTVHGPEAHITKKHRGDTGPRPPGSAMTPGCPSSELLLEKEETRREDCKLLIPETALKSQPSPGGQSSCSSERSPLGSANNNDSGVEMNLNAAGSLEDLTALEDGVAGGGGEPGSVGTMGMSAQALKRLENLKIDKLKQIRRPPPPGRCASHKLPALPGPGENVGMCAPSPLLSNRRVMELSNHDLGGGTSIGCPSNDRRGSGTSSLSSAYTVSRRSSMVSPYLSSRRSSDVSQMGGTGGGGCHHLGPEQSVGDPLSPETNRRGAPCPGGGGLPGLPILTPAQQYSLKAKYAAATGGPPPTPLPNMEHPVTPGRRGGVLSEYQSQPLPPFLQHGGPRRHSANTEYGTGVIYPHQAPGNNSRRASDPVRSVADPQAAPKRFNSLSNIAMMGRRNALLHRGSDTSLSRHLYSPRPPSITENVMMEAMGMEPQIGSVEARDRSMMMPPGERSFMGYQQQHQTMGGAGGSLGNQLSPRHDSPSCPDQGYMQGHYQNQGGEVPSRAGGNPIGQARPVHSEGISNSLLQQTEYSMSTCQLSPSGPNYPGCGQGGDAGGPWSDSHNQIQTPNQAIQNQRGMQFVDPSLQPQHTQAHFNNQTGLYNSPDGTHKLTIKPEQQFHPGMGGGNACQSAKLQQQRMLLQQTQGYPQPTGQVLLRNSNNPSCDFQGPNQNSYPSGGGLSLGCAGTALTDGQRSETPMLQVKEMMDMSGQTAMMQLSPQHQNQNLYSNQPYPSYPNQNLVMSPPAHGRGTSSVPPKEQQLIGLQGSCYSQEMVVPRPPQGRKPLSRQNSLSQVAGSYLGSPPQLSPVHSTSSPRRAVRLPPVQHPQHTQNEMFSPSNNNNMYYSDQINMDKHMDPQNGPCVNQQHIMGSNLDPTGGTKPVPMTPYPESGPISNAPINPPLQGQPGSSTQASSRLNTPQTSVTLAPGSGLSNMAVGDMTSMLTSLAGENKYLNTLS</sequence>
<keyword evidence="2" id="KW-1185">Reference proteome</keyword>
<protein>
    <submittedName>
        <fullName evidence="1">Uncharacterized protein</fullName>
    </submittedName>
</protein>
<accession>A0ACB9XK93</accession>
<evidence type="ECO:0000313" key="2">
    <source>
        <dbReference type="Proteomes" id="UP001057452"/>
    </source>
</evidence>